<keyword evidence="6 8" id="KW-0012">Acyltransferase</keyword>
<comment type="catalytic activity">
    <reaction evidence="7 8">
        <text>L-threonylcarbamoyladenylate + adenosine(37) in tRNA = N(6)-L-threonylcarbamoyladenosine(37) in tRNA + AMP + H(+)</text>
        <dbReference type="Rhea" id="RHEA:37059"/>
        <dbReference type="Rhea" id="RHEA-COMP:10162"/>
        <dbReference type="Rhea" id="RHEA-COMP:10163"/>
        <dbReference type="ChEBI" id="CHEBI:15378"/>
        <dbReference type="ChEBI" id="CHEBI:73682"/>
        <dbReference type="ChEBI" id="CHEBI:74411"/>
        <dbReference type="ChEBI" id="CHEBI:74418"/>
        <dbReference type="ChEBI" id="CHEBI:456215"/>
        <dbReference type="EC" id="2.3.1.234"/>
    </reaction>
</comment>
<reference evidence="10 11" key="1">
    <citation type="journal article" date="2015" name="Nature">
        <title>rRNA introns, odd ribosomes, and small enigmatic genomes across a large radiation of phyla.</title>
        <authorList>
            <person name="Brown C.T."/>
            <person name="Hug L.A."/>
            <person name="Thomas B.C."/>
            <person name="Sharon I."/>
            <person name="Castelle C.J."/>
            <person name="Singh A."/>
            <person name="Wilkins M.J."/>
            <person name="Williams K.H."/>
            <person name="Banfield J.F."/>
        </authorList>
    </citation>
    <scope>NUCLEOTIDE SEQUENCE [LARGE SCALE GENOMIC DNA]</scope>
</reference>
<dbReference type="GO" id="GO:0005506">
    <property type="term" value="F:iron ion binding"/>
    <property type="evidence" value="ECO:0007669"/>
    <property type="project" value="UniProtKB-UniRule"/>
</dbReference>
<sequence>MNILGIESTCDETGVAIVRDGHEILVNILSSSVEMQKKYSGVLPEVAAREQVKVIIPLISEAVKKVSVDKIDAIGVSYGPGLIGPLLVGVESAKALAYAWNKPLIAVNHLVGHFYSNWLDGDRDILFPAVALIVSGGHTDLLFFKNTNSHKLLGSTLDDAAGEAFDKVAKVLGLGYPGGPAVESCAEKYTRNGDVNPFPKPMLKSGDYNFSFSGLKTSVVNYLEKNKNFSKDHVCYFFQEAVVDVLVSKTLKAAGEYGASRIVVGGGVSANSRLRQIFDERDNGLSVMFPRKNFSVDNGAMIAAAAFYNRNIVDPLSLSADSGLHF</sequence>
<dbReference type="GO" id="GO:0061711">
    <property type="term" value="F:tRNA N(6)-L-threonylcarbamoyladenine synthase activity"/>
    <property type="evidence" value="ECO:0007669"/>
    <property type="project" value="UniProtKB-EC"/>
</dbReference>
<comment type="subcellular location">
    <subcellularLocation>
        <location evidence="8">Cytoplasm</location>
    </subcellularLocation>
</comment>
<dbReference type="HAMAP" id="MF_01445">
    <property type="entry name" value="TsaD"/>
    <property type="match status" value="1"/>
</dbReference>
<dbReference type="GO" id="GO:0002949">
    <property type="term" value="P:tRNA threonylcarbamoyladenosine modification"/>
    <property type="evidence" value="ECO:0007669"/>
    <property type="project" value="UniProtKB-UniRule"/>
</dbReference>
<dbReference type="PANTHER" id="PTHR11735:SF6">
    <property type="entry name" value="TRNA N6-ADENOSINE THREONYLCARBAMOYLTRANSFERASE, MITOCHONDRIAL"/>
    <property type="match status" value="1"/>
</dbReference>
<feature type="binding site" evidence="8">
    <location>
        <position position="271"/>
    </location>
    <ligand>
        <name>substrate</name>
    </ligand>
</feature>
<feature type="binding site" evidence="8">
    <location>
        <position position="297"/>
    </location>
    <ligand>
        <name>Fe cation</name>
        <dbReference type="ChEBI" id="CHEBI:24875"/>
    </ligand>
</feature>
<feature type="binding site" evidence="8">
    <location>
        <position position="113"/>
    </location>
    <ligand>
        <name>Fe cation</name>
        <dbReference type="ChEBI" id="CHEBI:24875"/>
    </ligand>
</feature>
<evidence type="ECO:0000259" key="9">
    <source>
        <dbReference type="Pfam" id="PF00814"/>
    </source>
</evidence>
<dbReference type="AlphaFoldDB" id="A0A0G0TMF9"/>
<dbReference type="FunFam" id="3.30.420.40:FF:000012">
    <property type="entry name" value="tRNA N6-adenosine threonylcarbamoyltransferase"/>
    <property type="match status" value="1"/>
</dbReference>
<dbReference type="EMBL" id="LBZV01000002">
    <property type="protein sequence ID" value="KKR78204.1"/>
    <property type="molecule type" value="Genomic_DNA"/>
</dbReference>
<dbReference type="EC" id="2.3.1.234" evidence="8"/>
<dbReference type="Gene3D" id="3.30.420.40">
    <property type="match status" value="2"/>
</dbReference>
<dbReference type="SUPFAM" id="SSF53067">
    <property type="entry name" value="Actin-like ATPase domain"/>
    <property type="match status" value="1"/>
</dbReference>
<dbReference type="STRING" id="1618408.UU23_C0002G0031"/>
<dbReference type="PATRIC" id="fig|1618408.3.peg.183"/>
<dbReference type="CDD" id="cd24133">
    <property type="entry name" value="ASKHA_NBD_TsaD_bac"/>
    <property type="match status" value="1"/>
</dbReference>
<comment type="function">
    <text evidence="8">Required for the formation of a threonylcarbamoyl group on adenosine at position 37 (t(6)A37) in tRNAs that read codons beginning with adenine. Is involved in the transfer of the threonylcarbamoyl moiety of threonylcarbamoyl-AMP (TC-AMP) to the N6 group of A37, together with TsaE and TsaB. TsaD likely plays a direct catalytic role in this reaction.</text>
</comment>
<evidence type="ECO:0000256" key="3">
    <source>
        <dbReference type="ARBA" id="ARBA00022694"/>
    </source>
</evidence>
<dbReference type="GO" id="GO:0005737">
    <property type="term" value="C:cytoplasm"/>
    <property type="evidence" value="ECO:0007669"/>
    <property type="project" value="UniProtKB-SubCell"/>
</dbReference>
<evidence type="ECO:0000313" key="11">
    <source>
        <dbReference type="Proteomes" id="UP000034292"/>
    </source>
</evidence>
<dbReference type="InterPro" id="IPR017860">
    <property type="entry name" value="Peptidase_M22_CS"/>
</dbReference>
<protein>
    <recommendedName>
        <fullName evidence="8">tRNA N6-adenosine threonylcarbamoyltransferase</fullName>
        <ecNumber evidence="8">2.3.1.234</ecNumber>
    </recommendedName>
    <alternativeName>
        <fullName evidence="8">N6-L-threonylcarbamoyladenine synthase</fullName>
        <shortName evidence="8">t(6)A synthase</shortName>
    </alternativeName>
    <alternativeName>
        <fullName evidence="8">t(6)A37 threonylcarbamoyladenosine biosynthesis protein TsaD</fullName>
    </alternativeName>
    <alternativeName>
        <fullName evidence="8">tRNA threonylcarbamoyladenosine biosynthesis protein TsaD</fullName>
    </alternativeName>
</protein>
<feature type="binding site" evidence="8">
    <location>
        <position position="166"/>
    </location>
    <ligand>
        <name>substrate</name>
    </ligand>
</feature>
<keyword evidence="4 8" id="KW-0479">Metal-binding</keyword>
<feature type="binding site" evidence="8">
    <location>
        <position position="179"/>
    </location>
    <ligand>
        <name>substrate</name>
    </ligand>
</feature>
<dbReference type="FunFam" id="3.30.420.40:FF:000040">
    <property type="entry name" value="tRNA N6-adenosine threonylcarbamoyltransferase"/>
    <property type="match status" value="1"/>
</dbReference>
<keyword evidence="1 8" id="KW-0963">Cytoplasm</keyword>
<keyword evidence="2 8" id="KW-0808">Transferase</keyword>
<keyword evidence="5 8" id="KW-0408">Iron</keyword>
<keyword evidence="3 8" id="KW-0819">tRNA processing</keyword>
<feature type="binding site" evidence="8">
    <location>
        <position position="109"/>
    </location>
    <ligand>
        <name>Fe cation</name>
        <dbReference type="ChEBI" id="CHEBI:24875"/>
    </ligand>
</feature>
<evidence type="ECO:0000256" key="4">
    <source>
        <dbReference type="ARBA" id="ARBA00022723"/>
    </source>
</evidence>
<dbReference type="InterPro" id="IPR017861">
    <property type="entry name" value="KAE1/TsaD"/>
</dbReference>
<feature type="domain" description="Gcp-like" evidence="9">
    <location>
        <begin position="23"/>
        <end position="303"/>
    </location>
</feature>
<dbReference type="InterPro" id="IPR043129">
    <property type="entry name" value="ATPase_NBD"/>
</dbReference>
<dbReference type="Pfam" id="PF00814">
    <property type="entry name" value="TsaD"/>
    <property type="match status" value="1"/>
</dbReference>
<evidence type="ECO:0000313" key="10">
    <source>
        <dbReference type="EMBL" id="KKR78204.1"/>
    </source>
</evidence>
<evidence type="ECO:0000256" key="8">
    <source>
        <dbReference type="HAMAP-Rule" id="MF_01445"/>
    </source>
</evidence>
<organism evidence="10 11">
    <name type="scientific">Candidatus Curtissbacteria bacterium GW2011_GWA1_40_9</name>
    <dbReference type="NCBI Taxonomy" id="1618408"/>
    <lineage>
        <taxon>Bacteria</taxon>
        <taxon>Candidatus Curtissiibacteriota</taxon>
    </lineage>
</organism>
<gene>
    <name evidence="8" type="primary">tsaD</name>
    <name evidence="10" type="ORF">UU23_C0002G0031</name>
</gene>
<dbReference type="PROSITE" id="PS01016">
    <property type="entry name" value="GLYCOPROTEASE"/>
    <property type="match status" value="1"/>
</dbReference>
<evidence type="ECO:0000256" key="7">
    <source>
        <dbReference type="ARBA" id="ARBA00048117"/>
    </source>
</evidence>
<comment type="cofactor">
    <cofactor evidence="8">
        <name>Fe(2+)</name>
        <dbReference type="ChEBI" id="CHEBI:29033"/>
    </cofactor>
    <text evidence="8">Binds 1 Fe(2+) ion per subunit.</text>
</comment>
<feature type="binding site" evidence="8">
    <location>
        <begin position="133"/>
        <end position="137"/>
    </location>
    <ligand>
        <name>substrate</name>
    </ligand>
</feature>
<dbReference type="InterPro" id="IPR022450">
    <property type="entry name" value="TsaD"/>
</dbReference>
<evidence type="ECO:0000256" key="2">
    <source>
        <dbReference type="ARBA" id="ARBA00022679"/>
    </source>
</evidence>
<dbReference type="Proteomes" id="UP000034292">
    <property type="component" value="Unassembled WGS sequence"/>
</dbReference>
<comment type="caution">
    <text evidence="10">The sequence shown here is derived from an EMBL/GenBank/DDBJ whole genome shotgun (WGS) entry which is preliminary data.</text>
</comment>
<dbReference type="PRINTS" id="PR00789">
    <property type="entry name" value="OSIALOPTASE"/>
</dbReference>
<proteinExistence type="inferred from homology"/>
<dbReference type="InterPro" id="IPR000905">
    <property type="entry name" value="Gcp-like_dom"/>
</dbReference>
<comment type="similarity">
    <text evidence="8">Belongs to the KAE1 / TsaD family.</text>
</comment>
<name>A0A0G0TMF9_9BACT</name>
<evidence type="ECO:0000256" key="6">
    <source>
        <dbReference type="ARBA" id="ARBA00023315"/>
    </source>
</evidence>
<accession>A0A0G0TMF9</accession>
<dbReference type="NCBIfam" id="TIGR00329">
    <property type="entry name" value="gcp_kae1"/>
    <property type="match status" value="1"/>
</dbReference>
<dbReference type="PANTHER" id="PTHR11735">
    <property type="entry name" value="TRNA N6-ADENOSINE THREONYLCARBAMOYLTRANSFERASE"/>
    <property type="match status" value="1"/>
</dbReference>
<feature type="binding site" evidence="8">
    <location>
        <position position="183"/>
    </location>
    <ligand>
        <name>substrate</name>
    </ligand>
</feature>
<evidence type="ECO:0000256" key="1">
    <source>
        <dbReference type="ARBA" id="ARBA00022490"/>
    </source>
</evidence>
<dbReference type="NCBIfam" id="TIGR03723">
    <property type="entry name" value="T6A_TsaD_YgjD"/>
    <property type="match status" value="1"/>
</dbReference>
<evidence type="ECO:0000256" key="5">
    <source>
        <dbReference type="ARBA" id="ARBA00023004"/>
    </source>
</evidence>